<organism evidence="2 3">
    <name type="scientific">Pelobates cultripes</name>
    <name type="common">Western spadefoot toad</name>
    <dbReference type="NCBI Taxonomy" id="61616"/>
    <lineage>
        <taxon>Eukaryota</taxon>
        <taxon>Metazoa</taxon>
        <taxon>Chordata</taxon>
        <taxon>Craniata</taxon>
        <taxon>Vertebrata</taxon>
        <taxon>Euteleostomi</taxon>
        <taxon>Amphibia</taxon>
        <taxon>Batrachia</taxon>
        <taxon>Anura</taxon>
        <taxon>Pelobatoidea</taxon>
        <taxon>Pelobatidae</taxon>
        <taxon>Pelobates</taxon>
    </lineage>
</organism>
<dbReference type="AlphaFoldDB" id="A0AAD1W0X2"/>
<sequence length="250" mass="25105">MKFAIVFLFLGIGSCLVSTNANAIRKKKMTEAEAMSNGRGLAFIMNRYSNYKNCARCSDIERYCMEKAIVEDFVLLIKLLAGDMGCGHRDLLGKLTINVQAQYVYGAFERNDIDTFCKHVRANAQLDALVQGLSSILVEPLKQSNVELGGVLNSVNGVLGGILSPALSVVNSVIGGVLGGTLGAVSGVVGGAVDALSGVAGGLLGGATGVLGGLTDTAGGLVGGLTGGLTGGLLGGGGGGKKGGLGGLLG</sequence>
<evidence type="ECO:0000256" key="1">
    <source>
        <dbReference type="SAM" id="SignalP"/>
    </source>
</evidence>
<keyword evidence="1" id="KW-0732">Signal</keyword>
<protein>
    <submittedName>
        <fullName evidence="2">Uncharacterized protein</fullName>
    </submittedName>
</protein>
<evidence type="ECO:0000313" key="3">
    <source>
        <dbReference type="Proteomes" id="UP001295444"/>
    </source>
</evidence>
<dbReference type="PROSITE" id="PS51257">
    <property type="entry name" value="PROKAR_LIPOPROTEIN"/>
    <property type="match status" value="1"/>
</dbReference>
<reference evidence="2" key="1">
    <citation type="submission" date="2022-03" db="EMBL/GenBank/DDBJ databases">
        <authorList>
            <person name="Alioto T."/>
            <person name="Alioto T."/>
            <person name="Gomez Garrido J."/>
        </authorList>
    </citation>
    <scope>NUCLEOTIDE SEQUENCE</scope>
</reference>
<dbReference type="Proteomes" id="UP001295444">
    <property type="component" value="Chromosome 03"/>
</dbReference>
<dbReference type="EMBL" id="OW240914">
    <property type="protein sequence ID" value="CAH2277276.1"/>
    <property type="molecule type" value="Genomic_DNA"/>
</dbReference>
<accession>A0AAD1W0X2</accession>
<gene>
    <name evidence="2" type="ORF">PECUL_23A049999</name>
</gene>
<evidence type="ECO:0000313" key="2">
    <source>
        <dbReference type="EMBL" id="CAH2277276.1"/>
    </source>
</evidence>
<proteinExistence type="predicted"/>
<feature type="signal peptide" evidence="1">
    <location>
        <begin position="1"/>
        <end position="21"/>
    </location>
</feature>
<name>A0AAD1W0X2_PELCU</name>
<keyword evidence="3" id="KW-1185">Reference proteome</keyword>
<feature type="chain" id="PRO_5042188788" evidence="1">
    <location>
        <begin position="22"/>
        <end position="250"/>
    </location>
</feature>